<reference evidence="2 3" key="1">
    <citation type="journal article" date="2018" name="Proc. Natl. Acad. Sci. U.S.A.">
        <title>Linking secondary metabolites to gene clusters through genome sequencing of six diverse Aspergillus species.</title>
        <authorList>
            <person name="Kaerboelling I."/>
            <person name="Vesth T.C."/>
            <person name="Frisvad J.C."/>
            <person name="Nybo J.L."/>
            <person name="Theobald S."/>
            <person name="Kuo A."/>
            <person name="Bowyer P."/>
            <person name="Matsuda Y."/>
            <person name="Mondo S."/>
            <person name="Lyhne E.K."/>
            <person name="Kogle M.E."/>
            <person name="Clum A."/>
            <person name="Lipzen A."/>
            <person name="Salamov A."/>
            <person name="Ngan C.Y."/>
            <person name="Daum C."/>
            <person name="Chiniquy J."/>
            <person name="Barry K."/>
            <person name="LaButti K."/>
            <person name="Haridas S."/>
            <person name="Simmons B.A."/>
            <person name="Magnuson J.K."/>
            <person name="Mortensen U.H."/>
            <person name="Larsen T.O."/>
            <person name="Grigoriev I.V."/>
            <person name="Baker S.E."/>
            <person name="Andersen M.R."/>
        </authorList>
    </citation>
    <scope>NUCLEOTIDE SEQUENCE [LARGE SCALE GENOMIC DNA]</scope>
    <source>
        <strain evidence="2 3">IBT 24754</strain>
    </source>
</reference>
<dbReference type="Proteomes" id="UP000244073">
    <property type="component" value="Unassembled WGS sequence"/>
</dbReference>
<keyword evidence="1" id="KW-0472">Membrane</keyword>
<gene>
    <name evidence="2" type="ORF">P175DRAFT_0206499</name>
</gene>
<evidence type="ECO:0000313" key="3">
    <source>
        <dbReference type="Proteomes" id="UP000244073"/>
    </source>
</evidence>
<protein>
    <submittedName>
        <fullName evidence="2">Uncharacterized protein</fullName>
    </submittedName>
</protein>
<comment type="caution">
    <text evidence="2">The sequence shown here is derived from an EMBL/GenBank/DDBJ whole genome shotgun (WGS) entry which is preliminary data.</text>
</comment>
<feature type="transmembrane region" description="Helical" evidence="1">
    <location>
        <begin position="76"/>
        <end position="97"/>
    </location>
</feature>
<name>A0A2T5M062_9EURO</name>
<dbReference type="GeneID" id="63809466"/>
<proteinExistence type="predicted"/>
<sequence>MQHTTCIIINMVLILWSLYTDFFLFIIFFFPYSILLITDVLFDSLTLAQIGYYGHCSCLFGAVYFFFFLSLSFLSSILLGGLIFLYIFMWFLSIHAIDTATEARSLVQGVDNIRQIYGYSMGLYRINILPINDLFRNIRIFCKPWFL</sequence>
<feature type="transmembrane region" description="Helical" evidence="1">
    <location>
        <begin position="50"/>
        <end position="69"/>
    </location>
</feature>
<dbReference type="AlphaFoldDB" id="A0A2T5M062"/>
<keyword evidence="1" id="KW-0812">Transmembrane</keyword>
<evidence type="ECO:0000313" key="2">
    <source>
        <dbReference type="EMBL" id="PTU21920.1"/>
    </source>
</evidence>
<dbReference type="EMBL" id="MSFN02000003">
    <property type="protein sequence ID" value="PTU21920.1"/>
    <property type="molecule type" value="Genomic_DNA"/>
</dbReference>
<feature type="transmembrane region" description="Helical" evidence="1">
    <location>
        <begin position="7"/>
        <end position="30"/>
    </location>
</feature>
<dbReference type="VEuPathDB" id="FungiDB:P175DRAFT_0206499"/>
<dbReference type="RefSeq" id="XP_040753312.1">
    <property type="nucleotide sequence ID" value="XM_040892584.1"/>
</dbReference>
<keyword evidence="1" id="KW-1133">Transmembrane helix</keyword>
<accession>A0A2T5M062</accession>
<organism evidence="2 3">
    <name type="scientific">Aspergillus ochraceoroseus IBT 24754</name>
    <dbReference type="NCBI Taxonomy" id="1392256"/>
    <lineage>
        <taxon>Eukaryota</taxon>
        <taxon>Fungi</taxon>
        <taxon>Dikarya</taxon>
        <taxon>Ascomycota</taxon>
        <taxon>Pezizomycotina</taxon>
        <taxon>Eurotiomycetes</taxon>
        <taxon>Eurotiomycetidae</taxon>
        <taxon>Eurotiales</taxon>
        <taxon>Aspergillaceae</taxon>
        <taxon>Aspergillus</taxon>
        <taxon>Aspergillus subgen. Nidulantes</taxon>
    </lineage>
</organism>
<evidence type="ECO:0000256" key="1">
    <source>
        <dbReference type="SAM" id="Phobius"/>
    </source>
</evidence>